<protein>
    <recommendedName>
        <fullName evidence="4">Immunoglobulin domain-containing protein</fullName>
    </recommendedName>
</protein>
<reference evidence="5" key="2">
    <citation type="submission" date="2025-09" db="UniProtKB">
        <authorList>
            <consortium name="Ensembl"/>
        </authorList>
    </citation>
    <scope>IDENTIFICATION</scope>
</reference>
<dbReference type="SMART" id="SM00409">
    <property type="entry name" value="IG"/>
    <property type="match status" value="1"/>
</dbReference>
<evidence type="ECO:0000256" key="3">
    <source>
        <dbReference type="ARBA" id="ARBA00023136"/>
    </source>
</evidence>
<accession>A0A3B4BHE3</accession>
<dbReference type="GO" id="GO:0005886">
    <property type="term" value="C:plasma membrane"/>
    <property type="evidence" value="ECO:0007669"/>
    <property type="project" value="TreeGrafter"/>
</dbReference>
<dbReference type="InterPro" id="IPR036179">
    <property type="entry name" value="Ig-like_dom_sf"/>
</dbReference>
<dbReference type="AlphaFoldDB" id="A0A3B4BHE3"/>
<evidence type="ECO:0000313" key="6">
    <source>
        <dbReference type="Proteomes" id="UP000261520"/>
    </source>
</evidence>
<dbReference type="InterPro" id="IPR013106">
    <property type="entry name" value="Ig_V-set"/>
</dbReference>
<dbReference type="InterPro" id="IPR050671">
    <property type="entry name" value="CD300_family_receptors"/>
</dbReference>
<dbReference type="SUPFAM" id="SSF48726">
    <property type="entry name" value="Immunoglobulin"/>
    <property type="match status" value="1"/>
</dbReference>
<keyword evidence="6" id="KW-1185">Reference proteome</keyword>
<evidence type="ECO:0000256" key="2">
    <source>
        <dbReference type="ARBA" id="ARBA00022692"/>
    </source>
</evidence>
<dbReference type="PANTHER" id="PTHR11860:SF118">
    <property type="entry name" value="CMRF35-LIKE MOLECULE 3-RELATED"/>
    <property type="match status" value="1"/>
</dbReference>
<feature type="domain" description="Immunoglobulin" evidence="4">
    <location>
        <begin position="32"/>
        <end position="129"/>
    </location>
</feature>
<dbReference type="Proteomes" id="UP000261520">
    <property type="component" value="Unplaced"/>
</dbReference>
<sequence>MTETHIGLFYIDVDVTFVFWILFDSRPQIVLHISIDGSEGGKVSFRCFHKLAQNNYKYFCRDPCKSEEHILAKVTPGLVTMSQRVTLWDHGDGSFTVIMSDLRTSDKGKYWCAVDRVVDTYTPVYLHVTEVAVVVMALCFRKCRNKLRSQAQVCFPLHPVCSDQNQVSLYDSHFNFQFFSISKGLQS</sequence>
<dbReference type="GO" id="GO:0004888">
    <property type="term" value="F:transmembrane signaling receptor activity"/>
    <property type="evidence" value="ECO:0007669"/>
    <property type="project" value="TreeGrafter"/>
</dbReference>
<dbReference type="Pfam" id="PF07686">
    <property type="entry name" value="V-set"/>
    <property type="match status" value="1"/>
</dbReference>
<evidence type="ECO:0000256" key="1">
    <source>
        <dbReference type="ARBA" id="ARBA00004370"/>
    </source>
</evidence>
<dbReference type="PANTHER" id="PTHR11860">
    <property type="entry name" value="POLYMERIC-IMMUNOGLOBULIN RECEPTOR"/>
    <property type="match status" value="1"/>
</dbReference>
<keyword evidence="2" id="KW-0812">Transmembrane</keyword>
<dbReference type="InterPro" id="IPR003599">
    <property type="entry name" value="Ig_sub"/>
</dbReference>
<evidence type="ECO:0000259" key="4">
    <source>
        <dbReference type="SMART" id="SM00409"/>
    </source>
</evidence>
<evidence type="ECO:0000313" key="5">
    <source>
        <dbReference type="Ensembl" id="ENSPMGP00000029308.1"/>
    </source>
</evidence>
<dbReference type="Ensembl" id="ENSPMGT00000031193.1">
    <property type="protein sequence ID" value="ENSPMGP00000029308.1"/>
    <property type="gene ID" value="ENSPMGG00000023577.1"/>
</dbReference>
<proteinExistence type="predicted"/>
<reference evidence="5" key="1">
    <citation type="submission" date="2025-08" db="UniProtKB">
        <authorList>
            <consortium name="Ensembl"/>
        </authorList>
    </citation>
    <scope>IDENTIFICATION</scope>
</reference>
<name>A0A3B4BHE3_9GOBI</name>
<dbReference type="STRING" id="409849.ENSPMGP00000029308"/>
<dbReference type="Gene3D" id="2.60.40.10">
    <property type="entry name" value="Immunoglobulins"/>
    <property type="match status" value="1"/>
</dbReference>
<dbReference type="InterPro" id="IPR013783">
    <property type="entry name" value="Ig-like_fold"/>
</dbReference>
<comment type="subcellular location">
    <subcellularLocation>
        <location evidence="1">Membrane</location>
    </subcellularLocation>
</comment>
<organism evidence="5 6">
    <name type="scientific">Periophthalmus magnuspinnatus</name>
    <dbReference type="NCBI Taxonomy" id="409849"/>
    <lineage>
        <taxon>Eukaryota</taxon>
        <taxon>Metazoa</taxon>
        <taxon>Chordata</taxon>
        <taxon>Craniata</taxon>
        <taxon>Vertebrata</taxon>
        <taxon>Euteleostomi</taxon>
        <taxon>Actinopterygii</taxon>
        <taxon>Neopterygii</taxon>
        <taxon>Teleostei</taxon>
        <taxon>Neoteleostei</taxon>
        <taxon>Acanthomorphata</taxon>
        <taxon>Gobiaria</taxon>
        <taxon>Gobiiformes</taxon>
        <taxon>Gobioidei</taxon>
        <taxon>Gobiidae</taxon>
        <taxon>Oxudercinae</taxon>
        <taxon>Periophthalmus</taxon>
    </lineage>
</organism>
<keyword evidence="3" id="KW-0472">Membrane</keyword>